<dbReference type="AlphaFoldDB" id="A0AAD6MU64"/>
<keyword evidence="2" id="KW-1185">Reference proteome</keyword>
<dbReference type="Proteomes" id="UP001215712">
    <property type="component" value="Unassembled WGS sequence"/>
</dbReference>
<reference evidence="1" key="1">
    <citation type="journal article" date="2023" name="IMA Fungus">
        <title>Comparative genomic study of the Penicillium genus elucidates a diverse pangenome and 15 lateral gene transfer events.</title>
        <authorList>
            <person name="Petersen C."/>
            <person name="Sorensen T."/>
            <person name="Nielsen M.R."/>
            <person name="Sondergaard T.E."/>
            <person name="Sorensen J.L."/>
            <person name="Fitzpatrick D.A."/>
            <person name="Frisvad J.C."/>
            <person name="Nielsen K.L."/>
        </authorList>
    </citation>
    <scope>NUCLEOTIDE SEQUENCE</scope>
    <source>
        <strain evidence="1">IBT 17514</strain>
    </source>
</reference>
<reference evidence="1" key="2">
    <citation type="submission" date="2023-01" db="EMBL/GenBank/DDBJ databases">
        <authorList>
            <person name="Petersen C."/>
        </authorList>
    </citation>
    <scope>NUCLEOTIDE SEQUENCE</scope>
    <source>
        <strain evidence="1">IBT 17514</strain>
    </source>
</reference>
<gene>
    <name evidence="1" type="ORF">N7493_007668</name>
</gene>
<evidence type="ECO:0000313" key="2">
    <source>
        <dbReference type="Proteomes" id="UP001215712"/>
    </source>
</evidence>
<proteinExistence type="predicted"/>
<name>A0AAD6MU64_9EURO</name>
<evidence type="ECO:0000313" key="1">
    <source>
        <dbReference type="EMBL" id="KAJ5719213.1"/>
    </source>
</evidence>
<sequence length="75" mass="8744">MGRQRAWVDSERKRAVYLRRLRLGPGDEGYAALCASDQNLLHEFSEALDVYREALGDYFADFVSQAWESWPFRVT</sequence>
<accession>A0AAD6MU64</accession>
<organism evidence="1 2">
    <name type="scientific">Penicillium malachiteum</name>
    <dbReference type="NCBI Taxonomy" id="1324776"/>
    <lineage>
        <taxon>Eukaryota</taxon>
        <taxon>Fungi</taxon>
        <taxon>Dikarya</taxon>
        <taxon>Ascomycota</taxon>
        <taxon>Pezizomycotina</taxon>
        <taxon>Eurotiomycetes</taxon>
        <taxon>Eurotiomycetidae</taxon>
        <taxon>Eurotiales</taxon>
        <taxon>Aspergillaceae</taxon>
        <taxon>Penicillium</taxon>
    </lineage>
</organism>
<protein>
    <submittedName>
        <fullName evidence="1">Uncharacterized protein</fullName>
    </submittedName>
</protein>
<comment type="caution">
    <text evidence="1">The sequence shown here is derived from an EMBL/GenBank/DDBJ whole genome shotgun (WGS) entry which is preliminary data.</text>
</comment>
<dbReference type="EMBL" id="JAQJAN010000011">
    <property type="protein sequence ID" value="KAJ5719213.1"/>
    <property type="molecule type" value="Genomic_DNA"/>
</dbReference>